<sequence>MTESTAKQPARRGRIFPERTLSPEELARRKAEREVFHQRCRAIFEGVRPEYIEEHYGWYIAVEPDSGDYFIDKDIEVASQKAREKHPNAVHCMFCLNQTGATGTI</sequence>
<organism evidence="1 2">
    <name type="scientific">Desmonostoc muscorum LEGE 12446</name>
    <dbReference type="NCBI Taxonomy" id="1828758"/>
    <lineage>
        <taxon>Bacteria</taxon>
        <taxon>Bacillati</taxon>
        <taxon>Cyanobacteriota</taxon>
        <taxon>Cyanophyceae</taxon>
        <taxon>Nostocales</taxon>
        <taxon>Nostocaceae</taxon>
        <taxon>Desmonostoc</taxon>
    </lineage>
</organism>
<gene>
    <name evidence="1" type="ORF">IQ276_13465</name>
</gene>
<keyword evidence="2" id="KW-1185">Reference proteome</keyword>
<dbReference type="EMBL" id="JADEXS010000155">
    <property type="protein sequence ID" value="MBE9023400.1"/>
    <property type="molecule type" value="Genomic_DNA"/>
</dbReference>
<name>A0A8J7DDH1_DESMC</name>
<accession>A0A8J7DDH1</accession>
<protein>
    <submittedName>
        <fullName evidence="1">Uncharacterized protein</fullName>
    </submittedName>
</protein>
<comment type="caution">
    <text evidence="1">The sequence shown here is derived from an EMBL/GenBank/DDBJ whole genome shotgun (WGS) entry which is preliminary data.</text>
</comment>
<proteinExistence type="predicted"/>
<dbReference type="RefSeq" id="WP_193916994.1">
    <property type="nucleotide sequence ID" value="NZ_JADEXS020000001.1"/>
</dbReference>
<reference evidence="1" key="1">
    <citation type="submission" date="2020-10" db="EMBL/GenBank/DDBJ databases">
        <authorList>
            <person name="Castelo-Branco R."/>
            <person name="Eusebio N."/>
            <person name="Adriana R."/>
            <person name="Vieira A."/>
            <person name="Brugerolle De Fraissinette N."/>
            <person name="Rezende De Castro R."/>
            <person name="Schneider M.P."/>
            <person name="Vasconcelos V."/>
            <person name="Leao P.N."/>
        </authorList>
    </citation>
    <scope>NUCLEOTIDE SEQUENCE</scope>
    <source>
        <strain evidence="1">LEGE 12446</strain>
    </source>
</reference>
<dbReference type="AlphaFoldDB" id="A0A8J7DDH1"/>
<evidence type="ECO:0000313" key="1">
    <source>
        <dbReference type="EMBL" id="MBE9023400.1"/>
    </source>
</evidence>
<evidence type="ECO:0000313" key="2">
    <source>
        <dbReference type="Proteomes" id="UP000622533"/>
    </source>
</evidence>
<dbReference type="Proteomes" id="UP000622533">
    <property type="component" value="Unassembled WGS sequence"/>
</dbReference>